<dbReference type="InterPro" id="IPR016160">
    <property type="entry name" value="Ald_DH_CS_CYS"/>
</dbReference>
<dbReference type="PANTHER" id="PTHR42804:SF1">
    <property type="entry name" value="ALDEHYDE DEHYDROGENASE-RELATED"/>
    <property type="match status" value="1"/>
</dbReference>
<protein>
    <recommendedName>
        <fullName evidence="3">aldehyde dehydrogenase (NAD(+))</fullName>
        <ecNumber evidence="3">1.2.1.3</ecNumber>
    </recommendedName>
</protein>
<accession>I4BM53</accession>
<dbReference type="InterPro" id="IPR016163">
    <property type="entry name" value="Ald_DH_C"/>
</dbReference>
<gene>
    <name evidence="8" type="ordered locus">Mycch_3627</name>
</gene>
<dbReference type="GO" id="GO:0004029">
    <property type="term" value="F:aldehyde dehydrogenase (NAD+) activity"/>
    <property type="evidence" value="ECO:0007669"/>
    <property type="project" value="UniProtKB-EC"/>
</dbReference>
<evidence type="ECO:0000256" key="1">
    <source>
        <dbReference type="ARBA" id="ARBA00009986"/>
    </source>
</evidence>
<dbReference type="InterPro" id="IPR029510">
    <property type="entry name" value="Ald_DH_CS_GLU"/>
</dbReference>
<proteinExistence type="inferred from homology"/>
<dbReference type="RefSeq" id="WP_014816835.1">
    <property type="nucleotide sequence ID" value="NC_018027.1"/>
</dbReference>
<dbReference type="PATRIC" id="fig|710421.3.peg.3626"/>
<name>I4BM53_MYCCN</name>
<sequence length="481" mass="50196">MPYDKLFIGGVWRAPSTGNRIEVVSPHSEAPVARVAAAGPADVTAAVEAARTAFDSGPWPRTDPADRVEALRRLAALYGERRADMAELITAEIGAPISFAHRAQVALPWMVMKAFCDLAETYPWREARPGLYGSDIHIRREPVGVVTAIVPWNMPQFLIVTKLIPALLAGCTVVLKPAPEAPLDALLLAELIDEAGLPPGVVNILPGDGAAGQALVSHPGVDKVSFTGSTAAGKAVAAACAGDLRKVSLELGGKSAAIVLDDADAASVAAGVRSASLSNSGQICNALTRILVPESRASEFTQALAAEMDSLVVGNPADTATQVGPLVAQRQQKRVLDYIERGVADGARIVTGGTGMPAGLDRGWYVKPTLFDNADNAMAIAREEIFGPVLTVISYSDTADAIRIANDSDYGLAGSVWTADDERGLAVAGEIRTGTFGVNQGYTMDPFAPFGGVKASGYGRELGREGLDGYIETKSIAVAAR</sequence>
<keyword evidence="9" id="KW-1185">Reference proteome</keyword>
<dbReference type="Gene3D" id="3.40.605.10">
    <property type="entry name" value="Aldehyde Dehydrogenase, Chain A, domain 1"/>
    <property type="match status" value="1"/>
</dbReference>
<evidence type="ECO:0000256" key="2">
    <source>
        <dbReference type="ARBA" id="ARBA00023002"/>
    </source>
</evidence>
<dbReference type="FunFam" id="3.40.605.10:FF:000007">
    <property type="entry name" value="NAD/NADP-dependent betaine aldehyde dehydrogenase"/>
    <property type="match status" value="1"/>
</dbReference>
<reference evidence="8 9" key="1">
    <citation type="submission" date="2012-06" db="EMBL/GenBank/DDBJ databases">
        <title>Complete sequence of chromosome of Mycobacterium chubuense NBB4.</title>
        <authorList>
            <consortium name="US DOE Joint Genome Institute"/>
            <person name="Lucas S."/>
            <person name="Han J."/>
            <person name="Lapidus A."/>
            <person name="Cheng J.-F."/>
            <person name="Goodwin L."/>
            <person name="Pitluck S."/>
            <person name="Peters L."/>
            <person name="Mikhailova N."/>
            <person name="Teshima H."/>
            <person name="Detter J.C."/>
            <person name="Han C."/>
            <person name="Tapia R."/>
            <person name="Land M."/>
            <person name="Hauser L."/>
            <person name="Kyrpides N."/>
            <person name="Ivanova N."/>
            <person name="Pagani I."/>
            <person name="Mattes T."/>
            <person name="Holmes A."/>
            <person name="Rutledge P."/>
            <person name="Paulsen I."/>
            <person name="Coleman N."/>
            <person name="Woyke T."/>
        </authorList>
    </citation>
    <scope>NUCLEOTIDE SEQUENCE [LARGE SCALE GENOMIC DNA]</scope>
    <source>
        <strain evidence="8 9">NBB4</strain>
    </source>
</reference>
<dbReference type="InterPro" id="IPR016162">
    <property type="entry name" value="Ald_DH_N"/>
</dbReference>
<keyword evidence="2 6" id="KW-0560">Oxidoreductase</keyword>
<dbReference type="Gene3D" id="3.40.309.10">
    <property type="entry name" value="Aldehyde Dehydrogenase, Chain A, domain 2"/>
    <property type="match status" value="1"/>
</dbReference>
<evidence type="ECO:0000259" key="7">
    <source>
        <dbReference type="Pfam" id="PF00171"/>
    </source>
</evidence>
<dbReference type="eggNOG" id="COG1012">
    <property type="taxonomic scope" value="Bacteria"/>
</dbReference>
<feature type="domain" description="Aldehyde dehydrogenase" evidence="7">
    <location>
        <begin position="12"/>
        <end position="476"/>
    </location>
</feature>
<comment type="similarity">
    <text evidence="1 6">Belongs to the aldehyde dehydrogenase family.</text>
</comment>
<dbReference type="Proteomes" id="UP000006057">
    <property type="component" value="Chromosome"/>
</dbReference>
<dbReference type="Pfam" id="PF00171">
    <property type="entry name" value="Aldedh"/>
    <property type="match status" value="1"/>
</dbReference>
<feature type="active site" evidence="5">
    <location>
        <position position="250"/>
    </location>
</feature>
<dbReference type="SUPFAM" id="SSF53720">
    <property type="entry name" value="ALDH-like"/>
    <property type="match status" value="1"/>
</dbReference>
<dbReference type="InterPro" id="IPR016161">
    <property type="entry name" value="Ald_DH/histidinol_DH"/>
</dbReference>
<dbReference type="EMBL" id="CP003053">
    <property type="protein sequence ID" value="AFM18360.1"/>
    <property type="molecule type" value="Genomic_DNA"/>
</dbReference>
<evidence type="ECO:0000256" key="3">
    <source>
        <dbReference type="ARBA" id="ARBA00024226"/>
    </source>
</evidence>
<evidence type="ECO:0000313" key="9">
    <source>
        <dbReference type="Proteomes" id="UP000006057"/>
    </source>
</evidence>
<dbReference type="PROSITE" id="PS00687">
    <property type="entry name" value="ALDEHYDE_DEHYDR_GLU"/>
    <property type="match status" value="1"/>
</dbReference>
<dbReference type="HOGENOM" id="CLU_005391_0_0_11"/>
<dbReference type="OrthoDB" id="6882680at2"/>
<organism evidence="8 9">
    <name type="scientific">Mycolicibacterium chubuense (strain NBB4)</name>
    <name type="common">Mycobacterium chubuense</name>
    <dbReference type="NCBI Taxonomy" id="710421"/>
    <lineage>
        <taxon>Bacteria</taxon>
        <taxon>Bacillati</taxon>
        <taxon>Actinomycetota</taxon>
        <taxon>Actinomycetes</taxon>
        <taxon>Mycobacteriales</taxon>
        <taxon>Mycobacteriaceae</taxon>
        <taxon>Mycolicibacterium</taxon>
    </lineage>
</organism>
<evidence type="ECO:0000256" key="4">
    <source>
        <dbReference type="ARBA" id="ARBA00049194"/>
    </source>
</evidence>
<dbReference type="PANTHER" id="PTHR42804">
    <property type="entry name" value="ALDEHYDE DEHYDROGENASE"/>
    <property type="match status" value="1"/>
</dbReference>
<dbReference type="EC" id="1.2.1.3" evidence="3"/>
<dbReference type="PROSITE" id="PS00070">
    <property type="entry name" value="ALDEHYDE_DEHYDR_CYS"/>
    <property type="match status" value="1"/>
</dbReference>
<dbReference type="InterPro" id="IPR015590">
    <property type="entry name" value="Aldehyde_DH_dom"/>
</dbReference>
<dbReference type="STRING" id="710421.Mycch_3627"/>
<dbReference type="AlphaFoldDB" id="I4BM53"/>
<evidence type="ECO:0000313" key="8">
    <source>
        <dbReference type="EMBL" id="AFM18360.1"/>
    </source>
</evidence>
<dbReference type="FunFam" id="3.40.309.10:FF:000012">
    <property type="entry name" value="Betaine aldehyde dehydrogenase"/>
    <property type="match status" value="1"/>
</dbReference>
<dbReference type="KEGG" id="mcb:Mycch_3627"/>
<comment type="catalytic activity">
    <reaction evidence="4">
        <text>an aldehyde + NAD(+) + H2O = a carboxylate + NADH + 2 H(+)</text>
        <dbReference type="Rhea" id="RHEA:16185"/>
        <dbReference type="ChEBI" id="CHEBI:15377"/>
        <dbReference type="ChEBI" id="CHEBI:15378"/>
        <dbReference type="ChEBI" id="CHEBI:17478"/>
        <dbReference type="ChEBI" id="CHEBI:29067"/>
        <dbReference type="ChEBI" id="CHEBI:57540"/>
        <dbReference type="ChEBI" id="CHEBI:57945"/>
        <dbReference type="EC" id="1.2.1.3"/>
    </reaction>
</comment>
<evidence type="ECO:0000256" key="5">
    <source>
        <dbReference type="PROSITE-ProRule" id="PRU10007"/>
    </source>
</evidence>
<evidence type="ECO:0000256" key="6">
    <source>
        <dbReference type="RuleBase" id="RU003345"/>
    </source>
</evidence>
<dbReference type="CDD" id="cd07139">
    <property type="entry name" value="ALDH_AldA-Rv0768"/>
    <property type="match status" value="1"/>
</dbReference>